<dbReference type="Proteomes" id="UP000007266">
    <property type="component" value="Linkage group 7"/>
</dbReference>
<name>D6WP69_TRICA</name>
<evidence type="ECO:0000313" key="2">
    <source>
        <dbReference type="Proteomes" id="UP000007266"/>
    </source>
</evidence>
<gene>
    <name evidence="1" type="primary">GLEAN_13300</name>
    <name evidence="1" type="ORF">TcasGA2_TC013300</name>
</gene>
<dbReference type="AlphaFoldDB" id="D6WP69"/>
<sequence>MNEAVAWLPVTSERNLLHLGRLNVGGAPVWRLPNYNPFQNDVATNEPARDVCDRKHNLSVNTELEY</sequence>
<keyword evidence="2" id="KW-1185">Reference proteome</keyword>
<evidence type="ECO:0000313" key="1">
    <source>
        <dbReference type="EMBL" id="EFA07269.1"/>
    </source>
</evidence>
<dbReference type="InParanoid" id="D6WP69"/>
<proteinExistence type="predicted"/>
<reference evidence="1 2" key="1">
    <citation type="journal article" date="2008" name="Nature">
        <title>The genome of the model beetle and pest Tribolium castaneum.</title>
        <authorList>
            <consortium name="Tribolium Genome Sequencing Consortium"/>
            <person name="Richards S."/>
            <person name="Gibbs R.A."/>
            <person name="Weinstock G.M."/>
            <person name="Brown S.J."/>
            <person name="Denell R."/>
            <person name="Beeman R.W."/>
            <person name="Gibbs R."/>
            <person name="Beeman R.W."/>
            <person name="Brown S.J."/>
            <person name="Bucher G."/>
            <person name="Friedrich M."/>
            <person name="Grimmelikhuijzen C.J."/>
            <person name="Klingler M."/>
            <person name="Lorenzen M."/>
            <person name="Richards S."/>
            <person name="Roth S."/>
            <person name="Schroder R."/>
            <person name="Tautz D."/>
            <person name="Zdobnov E.M."/>
            <person name="Muzny D."/>
            <person name="Gibbs R.A."/>
            <person name="Weinstock G.M."/>
            <person name="Attaway T."/>
            <person name="Bell S."/>
            <person name="Buhay C.J."/>
            <person name="Chandrabose M.N."/>
            <person name="Chavez D."/>
            <person name="Clerk-Blankenburg K.P."/>
            <person name="Cree A."/>
            <person name="Dao M."/>
            <person name="Davis C."/>
            <person name="Chacko J."/>
            <person name="Dinh H."/>
            <person name="Dugan-Rocha S."/>
            <person name="Fowler G."/>
            <person name="Garner T.T."/>
            <person name="Garnes J."/>
            <person name="Gnirke A."/>
            <person name="Hawes A."/>
            <person name="Hernandez J."/>
            <person name="Hines S."/>
            <person name="Holder M."/>
            <person name="Hume J."/>
            <person name="Jhangiani S.N."/>
            <person name="Joshi V."/>
            <person name="Khan Z.M."/>
            <person name="Jackson L."/>
            <person name="Kovar C."/>
            <person name="Kowis A."/>
            <person name="Lee S."/>
            <person name="Lewis L.R."/>
            <person name="Margolis J."/>
            <person name="Morgan M."/>
            <person name="Nazareth L.V."/>
            <person name="Nguyen N."/>
            <person name="Okwuonu G."/>
            <person name="Parker D."/>
            <person name="Richards S."/>
            <person name="Ruiz S.J."/>
            <person name="Santibanez J."/>
            <person name="Savard J."/>
            <person name="Scherer S.E."/>
            <person name="Schneider B."/>
            <person name="Sodergren E."/>
            <person name="Tautz D."/>
            <person name="Vattahil S."/>
            <person name="Villasana D."/>
            <person name="White C.S."/>
            <person name="Wright R."/>
            <person name="Park Y."/>
            <person name="Beeman R.W."/>
            <person name="Lord J."/>
            <person name="Oppert B."/>
            <person name="Lorenzen M."/>
            <person name="Brown S."/>
            <person name="Wang L."/>
            <person name="Savard J."/>
            <person name="Tautz D."/>
            <person name="Richards S."/>
            <person name="Weinstock G."/>
            <person name="Gibbs R.A."/>
            <person name="Liu Y."/>
            <person name="Worley K."/>
            <person name="Weinstock G."/>
            <person name="Elsik C.G."/>
            <person name="Reese J.T."/>
            <person name="Elhaik E."/>
            <person name="Landan G."/>
            <person name="Graur D."/>
            <person name="Arensburger P."/>
            <person name="Atkinson P."/>
            <person name="Beeman R.W."/>
            <person name="Beidler J."/>
            <person name="Brown S.J."/>
            <person name="Demuth J.P."/>
            <person name="Drury D.W."/>
            <person name="Du Y.Z."/>
            <person name="Fujiwara H."/>
            <person name="Lorenzen M."/>
            <person name="Maselli V."/>
            <person name="Osanai M."/>
            <person name="Park Y."/>
            <person name="Robertson H.M."/>
            <person name="Tu Z."/>
            <person name="Wang J.J."/>
            <person name="Wang S."/>
            <person name="Richards S."/>
            <person name="Song H."/>
            <person name="Zhang L."/>
            <person name="Sodergren E."/>
            <person name="Werner D."/>
            <person name="Stanke M."/>
            <person name="Morgenstern B."/>
            <person name="Solovyev V."/>
            <person name="Kosarev P."/>
            <person name="Brown G."/>
            <person name="Chen H.C."/>
            <person name="Ermolaeva O."/>
            <person name="Hlavina W."/>
            <person name="Kapustin Y."/>
            <person name="Kiryutin B."/>
            <person name="Kitts P."/>
            <person name="Maglott D."/>
            <person name="Pruitt K."/>
            <person name="Sapojnikov V."/>
            <person name="Souvorov A."/>
            <person name="Mackey A.J."/>
            <person name="Waterhouse R.M."/>
            <person name="Wyder S."/>
            <person name="Zdobnov E.M."/>
            <person name="Zdobnov E.M."/>
            <person name="Wyder S."/>
            <person name="Kriventseva E.V."/>
            <person name="Kadowaki T."/>
            <person name="Bork P."/>
            <person name="Aranda M."/>
            <person name="Bao R."/>
            <person name="Beermann A."/>
            <person name="Berns N."/>
            <person name="Bolognesi R."/>
            <person name="Bonneton F."/>
            <person name="Bopp D."/>
            <person name="Brown S.J."/>
            <person name="Bucher G."/>
            <person name="Butts T."/>
            <person name="Chaumot A."/>
            <person name="Denell R.E."/>
            <person name="Ferrier D.E."/>
            <person name="Friedrich M."/>
            <person name="Gordon C.M."/>
            <person name="Jindra M."/>
            <person name="Klingler M."/>
            <person name="Lan Q."/>
            <person name="Lattorff H.M."/>
            <person name="Laudet V."/>
            <person name="von Levetsow C."/>
            <person name="Liu Z."/>
            <person name="Lutz R."/>
            <person name="Lynch J.A."/>
            <person name="da Fonseca R.N."/>
            <person name="Posnien N."/>
            <person name="Reuter R."/>
            <person name="Roth S."/>
            <person name="Savard J."/>
            <person name="Schinko J.B."/>
            <person name="Schmitt C."/>
            <person name="Schoppmeier M."/>
            <person name="Schroder R."/>
            <person name="Shippy T.D."/>
            <person name="Simonnet F."/>
            <person name="Marques-Souza H."/>
            <person name="Tautz D."/>
            <person name="Tomoyasu Y."/>
            <person name="Trauner J."/>
            <person name="Van der Zee M."/>
            <person name="Vervoort M."/>
            <person name="Wittkopp N."/>
            <person name="Wimmer E.A."/>
            <person name="Yang X."/>
            <person name="Jones A.K."/>
            <person name="Sattelle D.B."/>
            <person name="Ebert P.R."/>
            <person name="Nelson D."/>
            <person name="Scott J.G."/>
            <person name="Beeman R.W."/>
            <person name="Muthukrishnan S."/>
            <person name="Kramer K.J."/>
            <person name="Arakane Y."/>
            <person name="Beeman R.W."/>
            <person name="Zhu Q."/>
            <person name="Hogenkamp D."/>
            <person name="Dixit R."/>
            <person name="Oppert B."/>
            <person name="Jiang H."/>
            <person name="Zou Z."/>
            <person name="Marshall J."/>
            <person name="Elpidina E."/>
            <person name="Vinokurov K."/>
            <person name="Oppert C."/>
            <person name="Zou Z."/>
            <person name="Evans J."/>
            <person name="Lu Z."/>
            <person name="Zhao P."/>
            <person name="Sumathipala N."/>
            <person name="Altincicek B."/>
            <person name="Vilcinskas A."/>
            <person name="Williams M."/>
            <person name="Hultmark D."/>
            <person name="Hetru C."/>
            <person name="Jiang H."/>
            <person name="Grimmelikhuijzen C.J."/>
            <person name="Hauser F."/>
            <person name="Cazzamali G."/>
            <person name="Williamson M."/>
            <person name="Park Y."/>
            <person name="Li B."/>
            <person name="Tanaka Y."/>
            <person name="Predel R."/>
            <person name="Neupert S."/>
            <person name="Schachtner J."/>
            <person name="Verleyen P."/>
            <person name="Raible F."/>
            <person name="Bork P."/>
            <person name="Friedrich M."/>
            <person name="Walden K.K."/>
            <person name="Robertson H.M."/>
            <person name="Angeli S."/>
            <person name="Foret S."/>
            <person name="Bucher G."/>
            <person name="Schuetz S."/>
            <person name="Maleszka R."/>
            <person name="Wimmer E.A."/>
            <person name="Beeman R.W."/>
            <person name="Lorenzen M."/>
            <person name="Tomoyasu Y."/>
            <person name="Miller S.C."/>
            <person name="Grossmann D."/>
            <person name="Bucher G."/>
        </authorList>
    </citation>
    <scope>NUCLEOTIDE SEQUENCE [LARGE SCALE GENOMIC DNA]</scope>
    <source>
        <strain evidence="1 2">Georgia GA2</strain>
    </source>
</reference>
<reference evidence="1 2" key="2">
    <citation type="journal article" date="2010" name="Nucleic Acids Res.">
        <title>BeetleBase in 2010: revisions to provide comprehensive genomic information for Tribolium castaneum.</title>
        <authorList>
            <person name="Kim H.S."/>
            <person name="Murphy T."/>
            <person name="Xia J."/>
            <person name="Caragea D."/>
            <person name="Park Y."/>
            <person name="Beeman R.W."/>
            <person name="Lorenzen M.D."/>
            <person name="Butcher S."/>
            <person name="Manak J.R."/>
            <person name="Brown S.J."/>
        </authorList>
    </citation>
    <scope>GENOME REANNOTATION</scope>
    <source>
        <strain evidence="1 2">Georgia GA2</strain>
    </source>
</reference>
<protein>
    <submittedName>
        <fullName evidence="1">Uncharacterized protein</fullName>
    </submittedName>
</protein>
<organism evidence="1 2">
    <name type="scientific">Tribolium castaneum</name>
    <name type="common">Red flour beetle</name>
    <dbReference type="NCBI Taxonomy" id="7070"/>
    <lineage>
        <taxon>Eukaryota</taxon>
        <taxon>Metazoa</taxon>
        <taxon>Ecdysozoa</taxon>
        <taxon>Arthropoda</taxon>
        <taxon>Hexapoda</taxon>
        <taxon>Insecta</taxon>
        <taxon>Pterygota</taxon>
        <taxon>Neoptera</taxon>
        <taxon>Endopterygota</taxon>
        <taxon>Coleoptera</taxon>
        <taxon>Polyphaga</taxon>
        <taxon>Cucujiformia</taxon>
        <taxon>Tenebrionidae</taxon>
        <taxon>Tenebrionidae incertae sedis</taxon>
        <taxon>Tribolium</taxon>
    </lineage>
</organism>
<dbReference type="EMBL" id="KQ971352">
    <property type="protein sequence ID" value="EFA07269.1"/>
    <property type="molecule type" value="Genomic_DNA"/>
</dbReference>
<dbReference type="HOGENOM" id="CLU_2834464_0_0_1"/>
<accession>D6WP69</accession>